<dbReference type="Gene3D" id="3.10.129.10">
    <property type="entry name" value="Hotdog Thioesterase"/>
    <property type="match status" value="1"/>
</dbReference>
<evidence type="ECO:0000313" key="2">
    <source>
        <dbReference type="Proteomes" id="UP001054889"/>
    </source>
</evidence>
<dbReference type="EMBL" id="BQKI01000013">
    <property type="protein sequence ID" value="GJN06770.1"/>
    <property type="molecule type" value="Genomic_DNA"/>
</dbReference>
<dbReference type="InterPro" id="IPR050563">
    <property type="entry name" value="4-hydroxybenzoyl-CoA_TE"/>
</dbReference>
<reference evidence="1" key="1">
    <citation type="journal article" date="2018" name="DNA Res.">
        <title>Multiple hybrid de novo genome assembly of finger millet, an orphan allotetraploid crop.</title>
        <authorList>
            <person name="Hatakeyama M."/>
            <person name="Aluri S."/>
            <person name="Balachadran M.T."/>
            <person name="Sivarajan S.R."/>
            <person name="Patrignani A."/>
            <person name="Gruter S."/>
            <person name="Poveda L."/>
            <person name="Shimizu-Inatsugi R."/>
            <person name="Baeten J."/>
            <person name="Francoijs K.J."/>
            <person name="Nataraja K.N."/>
            <person name="Reddy Y.A.N."/>
            <person name="Phadnis S."/>
            <person name="Ravikumar R.L."/>
            <person name="Schlapbach R."/>
            <person name="Sreeman S.M."/>
            <person name="Shimizu K.K."/>
        </authorList>
    </citation>
    <scope>NUCLEOTIDE SEQUENCE</scope>
</reference>
<gene>
    <name evidence="1" type="primary">ga24526</name>
    <name evidence="1" type="ORF">PR202_ga24526</name>
</gene>
<protein>
    <recommendedName>
        <fullName evidence="3">Thioesterase domain-containing protein</fullName>
    </recommendedName>
</protein>
<dbReference type="AlphaFoldDB" id="A0AAV5D8L5"/>
<dbReference type="CDD" id="cd00586">
    <property type="entry name" value="4HBT"/>
    <property type="match status" value="1"/>
</dbReference>
<keyword evidence="2" id="KW-1185">Reference proteome</keyword>
<evidence type="ECO:0008006" key="3">
    <source>
        <dbReference type="Google" id="ProtNLM"/>
    </source>
</evidence>
<dbReference type="GO" id="GO:0009507">
    <property type="term" value="C:chloroplast"/>
    <property type="evidence" value="ECO:0007669"/>
    <property type="project" value="TreeGrafter"/>
</dbReference>
<accession>A0AAV5D8L5</accession>
<comment type="caution">
    <text evidence="1">The sequence shown here is derived from an EMBL/GenBank/DDBJ whole genome shotgun (WGS) entry which is preliminary data.</text>
</comment>
<evidence type="ECO:0000313" key="1">
    <source>
        <dbReference type="EMBL" id="GJN06770.1"/>
    </source>
</evidence>
<dbReference type="PANTHER" id="PTHR31793">
    <property type="entry name" value="4-HYDROXYBENZOYL-COA THIOESTERASE FAMILY MEMBER"/>
    <property type="match status" value="1"/>
</dbReference>
<organism evidence="1 2">
    <name type="scientific">Eleusine coracana subsp. coracana</name>
    <dbReference type="NCBI Taxonomy" id="191504"/>
    <lineage>
        <taxon>Eukaryota</taxon>
        <taxon>Viridiplantae</taxon>
        <taxon>Streptophyta</taxon>
        <taxon>Embryophyta</taxon>
        <taxon>Tracheophyta</taxon>
        <taxon>Spermatophyta</taxon>
        <taxon>Magnoliopsida</taxon>
        <taxon>Liliopsida</taxon>
        <taxon>Poales</taxon>
        <taxon>Poaceae</taxon>
        <taxon>PACMAD clade</taxon>
        <taxon>Chloridoideae</taxon>
        <taxon>Cynodonteae</taxon>
        <taxon>Eleusininae</taxon>
        <taxon>Eleusine</taxon>
    </lineage>
</organism>
<dbReference type="PANTHER" id="PTHR31793:SF25">
    <property type="entry name" value="OS04G0553100 PROTEIN"/>
    <property type="match status" value="1"/>
</dbReference>
<proteinExistence type="predicted"/>
<dbReference type="Proteomes" id="UP001054889">
    <property type="component" value="Unassembled WGS sequence"/>
</dbReference>
<reference evidence="1" key="2">
    <citation type="submission" date="2021-12" db="EMBL/GenBank/DDBJ databases">
        <title>Resequencing data analysis of finger millet.</title>
        <authorList>
            <person name="Hatakeyama M."/>
            <person name="Aluri S."/>
            <person name="Balachadran M.T."/>
            <person name="Sivarajan S.R."/>
            <person name="Poveda L."/>
            <person name="Shimizu-Inatsugi R."/>
            <person name="Schlapbach R."/>
            <person name="Sreeman S.M."/>
            <person name="Shimizu K.K."/>
        </authorList>
    </citation>
    <scope>NUCLEOTIDE SEQUENCE</scope>
</reference>
<dbReference type="InterPro" id="IPR029069">
    <property type="entry name" value="HotDog_dom_sf"/>
</dbReference>
<name>A0AAV5D8L5_ELECO</name>
<dbReference type="GO" id="GO:0016297">
    <property type="term" value="F:fatty acyl-[ACP] hydrolase activity"/>
    <property type="evidence" value="ECO:0007669"/>
    <property type="project" value="TreeGrafter"/>
</dbReference>
<dbReference type="SUPFAM" id="SSF54637">
    <property type="entry name" value="Thioesterase/thiol ester dehydrase-isomerase"/>
    <property type="match status" value="1"/>
</dbReference>
<sequence length="201" mass="22453">MSPASPELRAADGRSFSAGHDRLVLTSRERRGRVTALDAAPKSCLLQDAAIAVGKNNRLVDQDTQAVSEFNQLDTARRTSFFEVEMTVGDDDLDEYEVVNNAIYVSYIHIGRDLLLENLGIGVEYWAATGNAMAISELNLKYFTPLRPVQIKGLRMIIHHSIKTLPDRKLVLDARGTIVFLDKGYRPTRVFSDVVAKAWEM</sequence>
<dbReference type="Pfam" id="PF13279">
    <property type="entry name" value="4HBT_2"/>
    <property type="match status" value="1"/>
</dbReference>